<gene>
    <name evidence="1" type="ORF">P170DRAFT_513368</name>
</gene>
<reference evidence="1 2" key="1">
    <citation type="submission" date="2016-12" db="EMBL/GenBank/DDBJ databases">
        <title>The genomes of Aspergillus section Nigri reveals drivers in fungal speciation.</title>
        <authorList>
            <consortium name="DOE Joint Genome Institute"/>
            <person name="Vesth T.C."/>
            <person name="Nybo J."/>
            <person name="Theobald S."/>
            <person name="Brandl J."/>
            <person name="Frisvad J.C."/>
            <person name="Nielsen K.F."/>
            <person name="Lyhne E.K."/>
            <person name="Kogle M.E."/>
            <person name="Kuo A."/>
            <person name="Riley R."/>
            <person name="Clum A."/>
            <person name="Nolan M."/>
            <person name="Lipzen A."/>
            <person name="Salamov A."/>
            <person name="Henrissat B."/>
            <person name="Wiebenga A."/>
            <person name="De Vries R.P."/>
            <person name="Grigoriev I.V."/>
            <person name="Mortensen U.H."/>
            <person name="Andersen M.R."/>
            <person name="Baker S.E."/>
        </authorList>
    </citation>
    <scope>NUCLEOTIDE SEQUENCE [LARGE SCALE GENOMIC DNA]</scope>
    <source>
        <strain evidence="1 2">IBT 23096</strain>
    </source>
</reference>
<accession>A0A2I2FU22</accession>
<dbReference type="RefSeq" id="XP_024699403.1">
    <property type="nucleotide sequence ID" value="XM_024855101.1"/>
</dbReference>
<evidence type="ECO:0000313" key="1">
    <source>
        <dbReference type="EMBL" id="PLB44101.1"/>
    </source>
</evidence>
<evidence type="ECO:0000313" key="2">
    <source>
        <dbReference type="Proteomes" id="UP000234275"/>
    </source>
</evidence>
<dbReference type="VEuPathDB" id="FungiDB:P170DRAFT_513368"/>
<dbReference type="AlphaFoldDB" id="A0A2I2FU22"/>
<name>A0A2I2FU22_9EURO</name>
<proteinExistence type="predicted"/>
<dbReference type="STRING" id="1392250.A0A2I2FU22"/>
<dbReference type="OrthoDB" id="4396271at2759"/>
<sequence>MNGVLAGRGPEESLVTARSHVSRLTSSARPNGDPSADINQFRDDVEAFLNARHPLGSENTGPAPSSPLASAKLVKSTTWNKSPDSVYNVRWATSSDNTNTVPAYYLRYQSISIQGNQVPFVDIPARREADFLFTGELAGCSLVVVRRGDGLRVYHDSRYCSSVLYDNVVMAVDYCDYREAYEDPVLRKFDPATVFMHCQNGTWKLYAQFLQENEQHSGEVARGDVPECKRVLRYRDRDHFVVKTQYVAPDIEADREVLYQELKKIAIEYLGAANVPTTQDAEFADFAPNQPPSLSNPAVARTEALRQAMVQHGLENIFKQKVAEKKEEAAQQKGRPVDPTLDLHRVHQRLELAFRVFLKRLSDSKSTDATYLWLKLKQAQNLQAVVAE</sequence>
<dbReference type="GeneID" id="36562807"/>
<keyword evidence="2" id="KW-1185">Reference proteome</keyword>
<dbReference type="EMBL" id="MSFO01000009">
    <property type="protein sequence ID" value="PLB44101.1"/>
    <property type="molecule type" value="Genomic_DNA"/>
</dbReference>
<comment type="caution">
    <text evidence="1">The sequence shown here is derived from an EMBL/GenBank/DDBJ whole genome shotgun (WGS) entry which is preliminary data.</text>
</comment>
<organism evidence="1 2">
    <name type="scientific">Aspergillus steynii IBT 23096</name>
    <dbReference type="NCBI Taxonomy" id="1392250"/>
    <lineage>
        <taxon>Eukaryota</taxon>
        <taxon>Fungi</taxon>
        <taxon>Dikarya</taxon>
        <taxon>Ascomycota</taxon>
        <taxon>Pezizomycotina</taxon>
        <taxon>Eurotiomycetes</taxon>
        <taxon>Eurotiomycetidae</taxon>
        <taxon>Eurotiales</taxon>
        <taxon>Aspergillaceae</taxon>
        <taxon>Aspergillus</taxon>
        <taxon>Aspergillus subgen. Circumdati</taxon>
    </lineage>
</organism>
<dbReference type="Proteomes" id="UP000234275">
    <property type="component" value="Unassembled WGS sequence"/>
</dbReference>
<protein>
    <submittedName>
        <fullName evidence="1">Uncharacterized protein</fullName>
    </submittedName>
</protein>